<keyword evidence="2" id="KW-0964">Secreted</keyword>
<dbReference type="EMBL" id="JXKH01000005">
    <property type="protein sequence ID" value="OJG17982.1"/>
    <property type="molecule type" value="Genomic_DNA"/>
</dbReference>
<organism evidence="8 9">
    <name type="scientific">Enterococcus canis</name>
    <dbReference type="NCBI Taxonomy" id="214095"/>
    <lineage>
        <taxon>Bacteria</taxon>
        <taxon>Bacillati</taxon>
        <taxon>Bacillota</taxon>
        <taxon>Bacilli</taxon>
        <taxon>Lactobacillales</taxon>
        <taxon>Enterococcaceae</taxon>
        <taxon>Enterococcus</taxon>
    </lineage>
</organism>
<dbReference type="InterPro" id="IPR019931">
    <property type="entry name" value="LPXTG_anchor"/>
</dbReference>
<keyword evidence="1" id="KW-0134">Cell wall</keyword>
<keyword evidence="6" id="KW-0472">Membrane</keyword>
<evidence type="ECO:0000256" key="5">
    <source>
        <dbReference type="SAM" id="MobiDB-lite"/>
    </source>
</evidence>
<feature type="region of interest" description="Disordered" evidence="5">
    <location>
        <begin position="56"/>
        <end position="97"/>
    </location>
</feature>
<evidence type="ECO:0000256" key="4">
    <source>
        <dbReference type="ARBA" id="ARBA00023088"/>
    </source>
</evidence>
<evidence type="ECO:0000256" key="3">
    <source>
        <dbReference type="ARBA" id="ARBA00022729"/>
    </source>
</evidence>
<feature type="transmembrane region" description="Helical" evidence="6">
    <location>
        <begin position="106"/>
        <end position="124"/>
    </location>
</feature>
<protein>
    <recommendedName>
        <fullName evidence="7">Gram-positive cocci surface proteins LPxTG domain-containing protein</fullName>
    </recommendedName>
</protein>
<gene>
    <name evidence="8" type="ORF">RU97_GL002055</name>
</gene>
<accession>A0A1L8RE65</accession>
<evidence type="ECO:0000313" key="8">
    <source>
        <dbReference type="EMBL" id="OJG17982.1"/>
    </source>
</evidence>
<feature type="domain" description="Gram-positive cocci surface proteins LPxTG" evidence="7">
    <location>
        <begin position="89"/>
        <end position="130"/>
    </location>
</feature>
<keyword evidence="3" id="KW-0732">Signal</keyword>
<sequence>MGEMRVKTLLKTILVFSVFSIFLTTLGITGVAAENKNPSQKTQSVVTEGVIVFEDDSVVPPQSSETQESKTSESQATVTPTKPSPGKPSASGGGKYPSTGEVVKKSLMYSGLGIIFLVLILFLIRRRKKEESQ</sequence>
<reference evidence="8 9" key="1">
    <citation type="submission" date="2014-12" db="EMBL/GenBank/DDBJ databases">
        <title>Draft genome sequences of 29 type strains of Enterococci.</title>
        <authorList>
            <person name="Zhong Z."/>
            <person name="Sun Z."/>
            <person name="Liu W."/>
            <person name="Zhang W."/>
            <person name="Zhang H."/>
        </authorList>
    </citation>
    <scope>NUCLEOTIDE SEQUENCE [LARGE SCALE GENOMIC DNA]</scope>
    <source>
        <strain evidence="8 9">DSM 17029</strain>
    </source>
</reference>
<dbReference type="NCBIfam" id="TIGR01167">
    <property type="entry name" value="LPXTG_anchor"/>
    <property type="match status" value="1"/>
</dbReference>
<evidence type="ECO:0000313" key="9">
    <source>
        <dbReference type="Proteomes" id="UP000181884"/>
    </source>
</evidence>
<evidence type="ECO:0000256" key="1">
    <source>
        <dbReference type="ARBA" id="ARBA00022512"/>
    </source>
</evidence>
<keyword evidence="4" id="KW-0572">Peptidoglycan-anchor</keyword>
<evidence type="ECO:0000256" key="2">
    <source>
        <dbReference type="ARBA" id="ARBA00022525"/>
    </source>
</evidence>
<keyword evidence="9" id="KW-1185">Reference proteome</keyword>
<feature type="transmembrane region" description="Helical" evidence="6">
    <location>
        <begin position="12"/>
        <end position="33"/>
    </location>
</feature>
<keyword evidence="6" id="KW-0812">Transmembrane</keyword>
<evidence type="ECO:0000259" key="7">
    <source>
        <dbReference type="Pfam" id="PF00746"/>
    </source>
</evidence>
<keyword evidence="6" id="KW-1133">Transmembrane helix</keyword>
<dbReference type="Pfam" id="PF00746">
    <property type="entry name" value="Gram_pos_anchor"/>
    <property type="match status" value="1"/>
</dbReference>
<name>A0A1L8RE65_9ENTE</name>
<dbReference type="Proteomes" id="UP000181884">
    <property type="component" value="Unassembled WGS sequence"/>
</dbReference>
<dbReference type="AlphaFoldDB" id="A0A1L8RE65"/>
<evidence type="ECO:0000256" key="6">
    <source>
        <dbReference type="SAM" id="Phobius"/>
    </source>
</evidence>
<proteinExistence type="predicted"/>
<comment type="caution">
    <text evidence="8">The sequence shown here is derived from an EMBL/GenBank/DDBJ whole genome shotgun (WGS) entry which is preliminary data.</text>
</comment>
<dbReference type="STRING" id="214095.RU97_GL002055"/>